<dbReference type="GO" id="GO:0003677">
    <property type="term" value="F:DNA binding"/>
    <property type="evidence" value="ECO:0007669"/>
    <property type="project" value="UniProtKB-KW"/>
</dbReference>
<dbReference type="PROSITE" id="PS50987">
    <property type="entry name" value="HTH_ARSR_2"/>
    <property type="match status" value="1"/>
</dbReference>
<feature type="domain" description="HTH arsR-type" evidence="4">
    <location>
        <begin position="40"/>
        <end position="135"/>
    </location>
</feature>
<dbReference type="InterPro" id="IPR036390">
    <property type="entry name" value="WH_DNA-bd_sf"/>
</dbReference>
<proteinExistence type="predicted"/>
<dbReference type="AlphaFoldDB" id="A0A372IKP5"/>
<dbReference type="SUPFAM" id="SSF46785">
    <property type="entry name" value="Winged helix' DNA-binding domain"/>
    <property type="match status" value="1"/>
</dbReference>
<organism evidence="5 6">
    <name type="scientific">Paracidobacterium acidisoli</name>
    <dbReference type="NCBI Taxonomy" id="2303751"/>
    <lineage>
        <taxon>Bacteria</taxon>
        <taxon>Pseudomonadati</taxon>
        <taxon>Acidobacteriota</taxon>
        <taxon>Terriglobia</taxon>
        <taxon>Terriglobales</taxon>
        <taxon>Acidobacteriaceae</taxon>
        <taxon>Paracidobacterium</taxon>
    </lineage>
</organism>
<dbReference type="CDD" id="cd00090">
    <property type="entry name" value="HTH_ARSR"/>
    <property type="match status" value="1"/>
</dbReference>
<sequence>MSQRGRKTAAERGGKPASVRILTKNGPVFRQAQGRFRAARRPVPNASAAPVFAALGDETRLALLATLSRGQRCSISQLTEGSRLTRQAVTKHLRVLESVRMVRCVRQGRESLFEFAPQPVREMREYLDFVSAQWDEALGRLKAFVEG</sequence>
<dbReference type="EMBL" id="QVQT01000006">
    <property type="protein sequence ID" value="RFU15484.1"/>
    <property type="molecule type" value="Genomic_DNA"/>
</dbReference>
<evidence type="ECO:0000256" key="2">
    <source>
        <dbReference type="ARBA" id="ARBA00023125"/>
    </source>
</evidence>
<evidence type="ECO:0000256" key="1">
    <source>
        <dbReference type="ARBA" id="ARBA00023015"/>
    </source>
</evidence>
<comment type="caution">
    <text evidence="5">The sequence shown here is derived from an EMBL/GenBank/DDBJ whole genome shotgun (WGS) entry which is preliminary data.</text>
</comment>
<dbReference type="InterPro" id="IPR011991">
    <property type="entry name" value="ArsR-like_HTH"/>
</dbReference>
<reference evidence="5 6" key="1">
    <citation type="submission" date="2018-08" db="EMBL/GenBank/DDBJ databases">
        <title>Acidipila sp. 4G-K13, an acidobacterium isolated from forest soil.</title>
        <authorList>
            <person name="Gao Z.-H."/>
            <person name="Qiu L.-H."/>
        </authorList>
    </citation>
    <scope>NUCLEOTIDE SEQUENCE [LARGE SCALE GENOMIC DNA]</scope>
    <source>
        <strain evidence="5 6">4G-K13</strain>
    </source>
</reference>
<dbReference type="InterPro" id="IPR051011">
    <property type="entry name" value="Metal_resp_trans_reg"/>
</dbReference>
<evidence type="ECO:0000313" key="6">
    <source>
        <dbReference type="Proteomes" id="UP000264702"/>
    </source>
</evidence>
<dbReference type="Pfam" id="PF12840">
    <property type="entry name" value="HTH_20"/>
    <property type="match status" value="1"/>
</dbReference>
<evidence type="ECO:0000313" key="5">
    <source>
        <dbReference type="EMBL" id="RFU15484.1"/>
    </source>
</evidence>
<protein>
    <submittedName>
        <fullName evidence="5">Transcriptional regulator</fullName>
    </submittedName>
</protein>
<accession>A0A372IKP5</accession>
<dbReference type="InterPro" id="IPR001845">
    <property type="entry name" value="HTH_ArsR_DNA-bd_dom"/>
</dbReference>
<keyword evidence="1" id="KW-0805">Transcription regulation</keyword>
<dbReference type="OrthoDB" id="9799175at2"/>
<dbReference type="GO" id="GO:0003700">
    <property type="term" value="F:DNA-binding transcription factor activity"/>
    <property type="evidence" value="ECO:0007669"/>
    <property type="project" value="InterPro"/>
</dbReference>
<gene>
    <name evidence="5" type="ORF">D0Y96_17685</name>
</gene>
<dbReference type="PANTHER" id="PTHR43132:SF6">
    <property type="entry name" value="HTH-TYPE TRANSCRIPTIONAL REPRESSOR CZRA"/>
    <property type="match status" value="1"/>
</dbReference>
<dbReference type="NCBIfam" id="NF033788">
    <property type="entry name" value="HTH_metalloreg"/>
    <property type="match status" value="1"/>
</dbReference>
<dbReference type="InterPro" id="IPR036388">
    <property type="entry name" value="WH-like_DNA-bd_sf"/>
</dbReference>
<dbReference type="Proteomes" id="UP000264702">
    <property type="component" value="Unassembled WGS sequence"/>
</dbReference>
<evidence type="ECO:0000259" key="4">
    <source>
        <dbReference type="PROSITE" id="PS50987"/>
    </source>
</evidence>
<evidence type="ECO:0000256" key="3">
    <source>
        <dbReference type="ARBA" id="ARBA00023163"/>
    </source>
</evidence>
<dbReference type="Gene3D" id="1.10.10.10">
    <property type="entry name" value="Winged helix-like DNA-binding domain superfamily/Winged helix DNA-binding domain"/>
    <property type="match status" value="1"/>
</dbReference>
<keyword evidence="6" id="KW-1185">Reference proteome</keyword>
<keyword evidence="2" id="KW-0238">DNA-binding</keyword>
<keyword evidence="3" id="KW-0804">Transcription</keyword>
<dbReference type="SMART" id="SM00418">
    <property type="entry name" value="HTH_ARSR"/>
    <property type="match status" value="1"/>
</dbReference>
<dbReference type="PANTHER" id="PTHR43132">
    <property type="entry name" value="ARSENICAL RESISTANCE OPERON REPRESSOR ARSR-RELATED"/>
    <property type="match status" value="1"/>
</dbReference>
<name>A0A372IKP5_9BACT</name>